<dbReference type="InterPro" id="IPR012677">
    <property type="entry name" value="Nucleotide-bd_a/b_plait_sf"/>
</dbReference>
<reference evidence="2 3" key="1">
    <citation type="journal article" date="2015" name="PLoS Pathog.">
        <title>Leptomonas seymouri: Adaptations to the Dixenous Life Cycle Analyzed by Genome Sequencing, Transcriptome Profiling and Co-infection with Leishmania donovani.</title>
        <authorList>
            <person name="Kraeva N."/>
            <person name="Butenko A."/>
            <person name="Hlavacova J."/>
            <person name="Kostygov A."/>
            <person name="Myskova J."/>
            <person name="Grybchuk D."/>
            <person name="Lestinova T."/>
            <person name="Votypka J."/>
            <person name="Volf P."/>
            <person name="Opperdoes F."/>
            <person name="Flegontov P."/>
            <person name="Lukes J."/>
            <person name="Yurchenko V."/>
        </authorList>
    </citation>
    <scope>NUCLEOTIDE SEQUENCE [LARGE SCALE GENOMIC DNA]</scope>
    <source>
        <strain evidence="2 3">ATCC 30220</strain>
    </source>
</reference>
<proteinExistence type="predicted"/>
<dbReference type="Gene3D" id="3.30.70.330">
    <property type="match status" value="1"/>
</dbReference>
<evidence type="ECO:0000313" key="3">
    <source>
        <dbReference type="Proteomes" id="UP000038009"/>
    </source>
</evidence>
<dbReference type="EMBL" id="LJSK01000092">
    <property type="protein sequence ID" value="KPI87341.1"/>
    <property type="molecule type" value="Genomic_DNA"/>
</dbReference>
<keyword evidence="3" id="KW-1185">Reference proteome</keyword>
<dbReference type="AlphaFoldDB" id="A0A0N1PC24"/>
<dbReference type="OMA" id="LEHDRCL"/>
<dbReference type="VEuPathDB" id="TriTrypDB:Lsey_0092_0120"/>
<feature type="compositionally biased region" description="Polar residues" evidence="1">
    <location>
        <begin position="75"/>
        <end position="88"/>
    </location>
</feature>
<sequence length="390" mass="41964">MMIPENHTADLYDITFPALLNGVAAATAAGKASNRSHSIAHPSASTTRQHHFSKDSRAMSAACVAPADLMALQTSRGTCSDGENNSRIPSAPRSSDAIPASTAARRGPNLVYWLRGLPFQAQRSDVEAFLAGIDYSKLEIGVLESGECSGNAFVELKGSKHQAELEALHNAFIPVSAHAALAAEVRPKPRFVEVMPSNPAKRLEQLEHDRCLPRDATRRQRRLQNGLDIVEVEPFNPQFNSPFPNGSLPAFVNVSSNSSSQFSSVSISGKVPMQVQPPQQTCYVPYGVPVASSSMPAHFIPTFSNYAPPTNVPTMISIAPQLIGDVASTAAPQAYSLSYDYVGAIHPTAYLGQPIAFQQPPQQQPQQPLPTVMFASPYRAASFTLPPSYR</sequence>
<accession>A0A0N1PC24</accession>
<evidence type="ECO:0008006" key="4">
    <source>
        <dbReference type="Google" id="ProtNLM"/>
    </source>
</evidence>
<evidence type="ECO:0000256" key="1">
    <source>
        <dbReference type="SAM" id="MobiDB-lite"/>
    </source>
</evidence>
<protein>
    <recommendedName>
        <fullName evidence="4">RRM domain-containing protein</fullName>
    </recommendedName>
</protein>
<comment type="caution">
    <text evidence="2">The sequence shown here is derived from an EMBL/GenBank/DDBJ whole genome shotgun (WGS) entry which is preliminary data.</text>
</comment>
<organism evidence="2 3">
    <name type="scientific">Leptomonas seymouri</name>
    <dbReference type="NCBI Taxonomy" id="5684"/>
    <lineage>
        <taxon>Eukaryota</taxon>
        <taxon>Discoba</taxon>
        <taxon>Euglenozoa</taxon>
        <taxon>Kinetoplastea</taxon>
        <taxon>Metakinetoplastina</taxon>
        <taxon>Trypanosomatida</taxon>
        <taxon>Trypanosomatidae</taxon>
        <taxon>Leishmaniinae</taxon>
        <taxon>Leptomonas</taxon>
    </lineage>
</organism>
<name>A0A0N1PC24_LEPSE</name>
<feature type="region of interest" description="Disordered" evidence="1">
    <location>
        <begin position="75"/>
        <end position="100"/>
    </location>
</feature>
<dbReference type="Proteomes" id="UP000038009">
    <property type="component" value="Unassembled WGS sequence"/>
</dbReference>
<evidence type="ECO:0000313" key="2">
    <source>
        <dbReference type="EMBL" id="KPI87341.1"/>
    </source>
</evidence>
<gene>
    <name evidence="2" type="ORF">ABL78_3582</name>
</gene>
<dbReference type="OrthoDB" id="266954at2759"/>